<dbReference type="InterPro" id="IPR010982">
    <property type="entry name" value="Lambda_DNA-bd_dom_sf"/>
</dbReference>
<dbReference type="CDD" id="cd00093">
    <property type="entry name" value="HTH_XRE"/>
    <property type="match status" value="1"/>
</dbReference>
<evidence type="ECO:0000313" key="4">
    <source>
        <dbReference type="Proteomes" id="UP000240542"/>
    </source>
</evidence>
<dbReference type="Pfam" id="PF13560">
    <property type="entry name" value="HTH_31"/>
    <property type="match status" value="1"/>
</dbReference>
<name>A0A2P8DKK9_9ACTN</name>
<evidence type="ECO:0000259" key="2">
    <source>
        <dbReference type="PROSITE" id="PS50943"/>
    </source>
</evidence>
<accession>A0A2P8DKK9</accession>
<gene>
    <name evidence="3" type="ORF">CLV63_107149</name>
</gene>
<dbReference type="PROSITE" id="PS50943">
    <property type="entry name" value="HTH_CROC1"/>
    <property type="match status" value="1"/>
</dbReference>
<dbReference type="SUPFAM" id="SSF47413">
    <property type="entry name" value="lambda repressor-like DNA-binding domains"/>
    <property type="match status" value="1"/>
</dbReference>
<feature type="compositionally biased region" description="Polar residues" evidence="1">
    <location>
        <begin position="108"/>
        <end position="123"/>
    </location>
</feature>
<dbReference type="SMART" id="SM00530">
    <property type="entry name" value="HTH_XRE"/>
    <property type="match status" value="1"/>
</dbReference>
<feature type="region of interest" description="Disordered" evidence="1">
    <location>
        <begin position="80"/>
        <end position="123"/>
    </location>
</feature>
<feature type="compositionally biased region" description="Polar residues" evidence="1">
    <location>
        <begin position="80"/>
        <end position="90"/>
    </location>
</feature>
<sequence length="123" mass="13140">MPADDSPDPAGTELAFGQRLKLLRTRRGMTREVLGGLVGRSGSWVKAVECGRLATPKLSLLLRLAEALRTRDLAQLTGCQSVDVDSSSPTSRHRTCCGGWPNAEWSPHRTSATPTPSASRPGS</sequence>
<protein>
    <submittedName>
        <fullName evidence="3">Helix-turn-helix protein</fullName>
    </submittedName>
</protein>
<comment type="caution">
    <text evidence="3">The sequence shown here is derived from an EMBL/GenBank/DDBJ whole genome shotgun (WGS) entry which is preliminary data.</text>
</comment>
<feature type="domain" description="HTH cro/C1-type" evidence="2">
    <location>
        <begin position="20"/>
        <end position="76"/>
    </location>
</feature>
<dbReference type="RefSeq" id="WP_245928752.1">
    <property type="nucleotide sequence ID" value="NZ_PYGA01000007.1"/>
</dbReference>
<dbReference type="InterPro" id="IPR001387">
    <property type="entry name" value="Cro/C1-type_HTH"/>
</dbReference>
<dbReference type="EMBL" id="PYGA01000007">
    <property type="protein sequence ID" value="PSK97756.1"/>
    <property type="molecule type" value="Genomic_DNA"/>
</dbReference>
<organism evidence="3 4">
    <name type="scientific">Murinocardiopsis flavida</name>
    <dbReference type="NCBI Taxonomy" id="645275"/>
    <lineage>
        <taxon>Bacteria</taxon>
        <taxon>Bacillati</taxon>
        <taxon>Actinomycetota</taxon>
        <taxon>Actinomycetes</taxon>
        <taxon>Streptosporangiales</taxon>
        <taxon>Nocardiopsidaceae</taxon>
        <taxon>Murinocardiopsis</taxon>
    </lineage>
</organism>
<proteinExistence type="predicted"/>
<dbReference type="AlphaFoldDB" id="A0A2P8DKK9"/>
<reference evidence="3 4" key="1">
    <citation type="submission" date="2018-03" db="EMBL/GenBank/DDBJ databases">
        <title>Genomic Encyclopedia of Archaeal and Bacterial Type Strains, Phase II (KMG-II): from individual species to whole genera.</title>
        <authorList>
            <person name="Goeker M."/>
        </authorList>
    </citation>
    <scope>NUCLEOTIDE SEQUENCE [LARGE SCALE GENOMIC DNA]</scope>
    <source>
        <strain evidence="3 4">DSM 45312</strain>
    </source>
</reference>
<dbReference type="GO" id="GO:0003677">
    <property type="term" value="F:DNA binding"/>
    <property type="evidence" value="ECO:0007669"/>
    <property type="project" value="InterPro"/>
</dbReference>
<keyword evidence="4" id="KW-1185">Reference proteome</keyword>
<evidence type="ECO:0000256" key="1">
    <source>
        <dbReference type="SAM" id="MobiDB-lite"/>
    </source>
</evidence>
<evidence type="ECO:0000313" key="3">
    <source>
        <dbReference type="EMBL" id="PSK97756.1"/>
    </source>
</evidence>
<dbReference type="Proteomes" id="UP000240542">
    <property type="component" value="Unassembled WGS sequence"/>
</dbReference>
<dbReference type="Gene3D" id="1.10.260.40">
    <property type="entry name" value="lambda repressor-like DNA-binding domains"/>
    <property type="match status" value="1"/>
</dbReference>